<feature type="transmembrane region" description="Helical" evidence="1">
    <location>
        <begin position="255"/>
        <end position="283"/>
    </location>
</feature>
<evidence type="ECO:0000313" key="2">
    <source>
        <dbReference type="EMBL" id="CDH60904.1"/>
    </source>
</evidence>
<gene>
    <name evidence="2" type="ORF">LCOR_11681.1</name>
</gene>
<feature type="transmembrane region" description="Helical" evidence="1">
    <location>
        <begin position="148"/>
        <end position="166"/>
    </location>
</feature>
<dbReference type="EMBL" id="CBTN010000114">
    <property type="protein sequence ID" value="CDH60904.1"/>
    <property type="molecule type" value="Genomic_DNA"/>
</dbReference>
<dbReference type="PANTHER" id="PTHR20948:SF2">
    <property type="entry name" value="TRANSMEMBRANE PROTEIN 164"/>
    <property type="match status" value="1"/>
</dbReference>
<feature type="transmembrane region" description="Helical" evidence="1">
    <location>
        <begin position="178"/>
        <end position="197"/>
    </location>
</feature>
<dbReference type="PANTHER" id="PTHR20948">
    <property type="entry name" value="TRANSMEMBRANE PROTEIN 164"/>
    <property type="match status" value="1"/>
</dbReference>
<protein>
    <recommendedName>
        <fullName evidence="4">Transmembrane protein</fullName>
    </recommendedName>
</protein>
<keyword evidence="1" id="KW-1133">Transmembrane helix</keyword>
<sequence length="290" mass="32345">MAVFSLLRDTWEPVVSRLERMVRKVAGELPIDTDWSQSIKGSWYVHPRQHGLELVFLASAFGCAASYFFTKALGPGTLNYKLLSTFVPPLPASWTEKAVLGSLVGSLGITLAHKLIRGHGLFMLQPCHMSALLLISVMSAPEKMISKVLFNVYLHTQFGGYAALAFPDTRDHRLFLETFNFFAEHILILAAPIYMIYSRRYPVLPPSPSMALLSFFIYGFFHTPLLHACALKSGLNLNYLFAPPPVKILVKLGPLYRPAMYCTALVAMFATRYLLVGGIMSVLPRKALLM</sequence>
<evidence type="ECO:0008006" key="4">
    <source>
        <dbReference type="Google" id="ProtNLM"/>
    </source>
</evidence>
<name>A0A068SF40_9FUNG</name>
<accession>A0A068SF40</accession>
<dbReference type="AlphaFoldDB" id="A0A068SF40"/>
<dbReference type="OrthoDB" id="17328at2759"/>
<dbReference type="Proteomes" id="UP000027586">
    <property type="component" value="Unassembled WGS sequence"/>
</dbReference>
<keyword evidence="1" id="KW-0472">Membrane</keyword>
<keyword evidence="1" id="KW-0812">Transmembrane</keyword>
<organism evidence="2 3">
    <name type="scientific">Lichtheimia corymbifera JMRC:FSU:9682</name>
    <dbReference type="NCBI Taxonomy" id="1263082"/>
    <lineage>
        <taxon>Eukaryota</taxon>
        <taxon>Fungi</taxon>
        <taxon>Fungi incertae sedis</taxon>
        <taxon>Mucoromycota</taxon>
        <taxon>Mucoromycotina</taxon>
        <taxon>Mucoromycetes</taxon>
        <taxon>Mucorales</taxon>
        <taxon>Lichtheimiaceae</taxon>
        <taxon>Lichtheimia</taxon>
    </lineage>
</organism>
<evidence type="ECO:0000313" key="3">
    <source>
        <dbReference type="Proteomes" id="UP000027586"/>
    </source>
</evidence>
<reference evidence="2" key="1">
    <citation type="submission" date="2013-08" db="EMBL/GenBank/DDBJ databases">
        <title>Gene expansion shapes genome architecture in the human pathogen Lichtheimia corymbifera: an evolutionary genomics analysis in the ancient terrestrial Mucorales (Mucoromycotina).</title>
        <authorList>
            <person name="Schwartze V.U."/>
            <person name="Winter S."/>
            <person name="Shelest E."/>
            <person name="Marcet-Houben M."/>
            <person name="Horn F."/>
            <person name="Wehner S."/>
            <person name="Hoffmann K."/>
            <person name="Riege K."/>
            <person name="Sammeth M."/>
            <person name="Nowrousian M."/>
            <person name="Valiante V."/>
            <person name="Linde J."/>
            <person name="Jacobsen I.D."/>
            <person name="Marz M."/>
            <person name="Brakhage A.A."/>
            <person name="Gabaldon T."/>
            <person name="Bocker S."/>
            <person name="Voigt K."/>
        </authorList>
    </citation>
    <scope>NUCLEOTIDE SEQUENCE [LARGE SCALE GENOMIC DNA]</scope>
    <source>
        <strain evidence="2">FSU 9682</strain>
    </source>
</reference>
<keyword evidence="3" id="KW-1185">Reference proteome</keyword>
<dbReference type="InterPro" id="IPR026508">
    <property type="entry name" value="TMEM164"/>
</dbReference>
<evidence type="ECO:0000256" key="1">
    <source>
        <dbReference type="SAM" id="Phobius"/>
    </source>
</evidence>
<dbReference type="Pfam" id="PF14808">
    <property type="entry name" value="TMEM164"/>
    <property type="match status" value="1"/>
</dbReference>
<comment type="caution">
    <text evidence="2">The sequence shown here is derived from an EMBL/GenBank/DDBJ whole genome shotgun (WGS) entry which is preliminary data.</text>
</comment>
<dbReference type="VEuPathDB" id="FungiDB:LCOR_11681.1"/>
<proteinExistence type="predicted"/>
<feature type="transmembrane region" description="Helical" evidence="1">
    <location>
        <begin position="209"/>
        <end position="235"/>
    </location>
</feature>